<dbReference type="Proteomes" id="UP000195141">
    <property type="component" value="Chromosome"/>
</dbReference>
<dbReference type="InterPro" id="IPR011050">
    <property type="entry name" value="Pectin_lyase_fold/virulence"/>
</dbReference>
<proteinExistence type="predicted"/>
<organism evidence="1">
    <name type="scientific">Candidatus Enterococcus clewellii</name>
    <dbReference type="NCBI Taxonomy" id="1834193"/>
    <lineage>
        <taxon>Bacteria</taxon>
        <taxon>Bacillati</taxon>
        <taxon>Bacillota</taxon>
        <taxon>Bacilli</taxon>
        <taxon>Lactobacillales</taxon>
        <taxon>Enterococcaceae</taxon>
        <taxon>Enterococcus</taxon>
    </lineage>
</organism>
<dbReference type="AlphaFoldDB" id="A0A242K683"/>
<protein>
    <submittedName>
        <fullName evidence="1">Uncharacterized protein</fullName>
    </submittedName>
</protein>
<reference evidence="2" key="2">
    <citation type="submission" date="2017-05" db="EMBL/GenBank/DDBJ databases">
        <authorList>
            <consortium name="The Broad Institute Genomics Platform"/>
            <consortium name="The Broad Institute Genomic Center for Infectious Diseases"/>
            <person name="Earl A."/>
            <person name="Manson A."/>
            <person name="Schwartman J."/>
            <person name="Gilmore M."/>
            <person name="Abouelleil A."/>
            <person name="Cao P."/>
            <person name="Chapman S."/>
            <person name="Cusick C."/>
            <person name="Shea T."/>
            <person name="Young S."/>
            <person name="Neafsey D."/>
            <person name="Nusbaum C."/>
            <person name="Birren B."/>
        </authorList>
    </citation>
    <scope>NUCLEOTIDE SEQUENCE</scope>
    <source>
        <strain evidence="2">9E7_DIV0242</strain>
    </source>
</reference>
<dbReference type="EMBL" id="NGMM01000003">
    <property type="protein sequence ID" value="OTP15828.1"/>
    <property type="molecule type" value="Genomic_DNA"/>
</dbReference>
<evidence type="ECO:0000313" key="3">
    <source>
        <dbReference type="Proteomes" id="UP000195141"/>
    </source>
</evidence>
<evidence type="ECO:0000313" key="2">
    <source>
        <dbReference type="EMBL" id="WYJ92142.1"/>
    </source>
</evidence>
<reference evidence="1" key="1">
    <citation type="submission" date="2017-05" db="EMBL/GenBank/DDBJ databases">
        <title>The Genome Sequence of Enterococcus sp. 9E7_DIV0242.</title>
        <authorList>
            <consortium name="The Broad Institute Genomics Platform"/>
            <consortium name="The Broad Institute Genomic Center for Infectious Diseases"/>
            <person name="Earl A."/>
            <person name="Manson A."/>
            <person name="Schwartman J."/>
            <person name="Gilmore M."/>
            <person name="Abouelleil A."/>
            <person name="Cao P."/>
            <person name="Chapman S."/>
            <person name="Cusick C."/>
            <person name="Shea T."/>
            <person name="Young S."/>
            <person name="Neafsey D."/>
            <person name="Nusbaum C."/>
            <person name="Birren B."/>
        </authorList>
    </citation>
    <scope>NUCLEOTIDE SEQUENCE [LARGE SCALE GENOMIC DNA]</scope>
    <source>
        <strain evidence="1">9E7_DIV0242</strain>
    </source>
</reference>
<dbReference type="EMBL" id="CP147247">
    <property type="protein sequence ID" value="WYJ92142.1"/>
    <property type="molecule type" value="Genomic_DNA"/>
</dbReference>
<name>A0A242K683_9ENTE</name>
<keyword evidence="3" id="KW-1185">Reference proteome</keyword>
<gene>
    <name evidence="1" type="ORF">A5888_002042</name>
    <name evidence="2" type="ORF">A5888_003915</name>
</gene>
<dbReference type="OrthoDB" id="2404754at2"/>
<reference evidence="2" key="3">
    <citation type="submission" date="2024-03" db="EMBL/GenBank/DDBJ databases">
        <title>The Genome Sequence of Enterococcus sp. DIV0242b.</title>
        <authorList>
            <consortium name="The Broad Institute Genomics Platform"/>
            <consortium name="The Broad Institute Microbial Omics Core"/>
            <consortium name="The Broad Institute Genomic Center for Infectious Diseases"/>
            <person name="Earl A."/>
            <person name="Manson A."/>
            <person name="Gilmore M."/>
            <person name="Schwartman J."/>
            <person name="Shea T."/>
            <person name="Abouelleil A."/>
            <person name="Cao P."/>
            <person name="Chapman S."/>
            <person name="Cusick C."/>
            <person name="Young S."/>
            <person name="Neafsey D."/>
            <person name="Nusbaum C."/>
            <person name="Birren B."/>
        </authorList>
    </citation>
    <scope>NUCLEOTIDE SEQUENCE</scope>
    <source>
        <strain evidence="2">9E7_DIV0242</strain>
    </source>
</reference>
<evidence type="ECO:0000313" key="1">
    <source>
        <dbReference type="EMBL" id="OTP15828.1"/>
    </source>
</evidence>
<accession>A0A242K683</accession>
<dbReference type="SUPFAM" id="SSF51126">
    <property type="entry name" value="Pectin lyase-like"/>
    <property type="match status" value="1"/>
</dbReference>
<sequence>MMRNWFGLVLLLFAFVYGETGEATITNNGTNGENIQVTIVNQKDLDEYLNATGTDLSGDIVTFRNTSTVTFPDQWYFVKEKTTEWWFESISDGADVELNNSVFAISNQSNFYLKINGGGTEQNMKSIKNGTFFGSSSTNNKGGFIGQMLNGHHWYFKNLVFKNAHLQGHHLFDLAGCTDISFDTIKSYGYGHSEYSTAQLGDLYSSNPHNLYVEAIQLDRSIDSAFSGSLKDKPFFKNISPTQASTTNVILKDSLFTTYYGRSAQGYIDGSKETVARNYSATAIGSHTGDENRPYTGLHFYRNTFNKTIRTPTKNDDKRLYPIHVKYGTKDQVKQTSNIFQNQSGDPGSNGVVGGYLAWYK</sequence>
<dbReference type="RefSeq" id="WP_086349112.1">
    <property type="nucleotide sequence ID" value="NZ_CP147247.1"/>
</dbReference>